<dbReference type="RefSeq" id="WP_378017094.1">
    <property type="nucleotide sequence ID" value="NZ_JBHSKT010000004.1"/>
</dbReference>
<keyword evidence="4" id="KW-1185">Reference proteome</keyword>
<keyword evidence="2" id="KW-0175">Coiled coil</keyword>
<sequence length="882" mass="100453">MNNFRPYIYSVVAVALFLAGCSGSNPIGRLYHNVAARDNGYFLAREKMKEAEATVAKSMVYDYNRPLAIFPVPNETSSLTIAPMLEEVIKKASFPIQRHKTSNWVDDSYILVGKARYYKGDFDDAIKTFKYVNTISKDVHIRQLALVWLMRSYLKTEEYENALAVSDIIKKEKLNKQNAALYYLTRAQYYTIQNDLNKTIENLEYAVPLISKKDERGLARFTLAQLYQQKGENKKAYAQYNKILKRNPPYELGFFSKLNMGQVTELSNPNDKKRIEKYYAKLLKDLKNEEYRDKIYYEMAKFELKQNNYNKALEHLASSTKASKNNPSQKAYSYLLAGQTYYEKLQNYRLAQAYYDSTAKIMPANAPEYFAVTERRDVLTAFTTQLFTVEIQDSLLTLARLDTAALNKRLNRYIAAQRKKLEEENARIQAALVAGNNTSTRSGLFGQNNQNNQNNKNNTAGGLWYFDNPALVGTARSEFIRTWGNRKLQDNWRRSSVDAGGPGLQNQTPEQIAAADSAANAKKPDPAIAWRETFMRDIPFTPEKQQKAEDSLQTALFKLANIYNQQLKEPVRAAETFERLLARNPQTKYSAETYYNLYLLYSQLNDPRSATYAAKLRSEFPNSTFVRIIDQPDYLARNAAANLKVKQLYDSAYTLYEADKLKEAAALSAAIQQANPQTEINDKLDFLDILILGKSNQLNLYKDAAVRFVFDYPRSPLNPMAQDILKAIKAYETGQLNYIAPPKPTNVPAAPSAPPTPTAVNYQLNSAAAHYFVIAYPRGTAAMNNLSKQYSDYNARFNQTDNLTLSPYILGDSTEIFVVKGFPDSRRAQSYAVKQKAPQSPIGKIRGVDFSTFVISADNFPLLYKAANLEEYLAFYRKNYQK</sequence>
<dbReference type="InterPro" id="IPR011990">
    <property type="entry name" value="TPR-like_helical_dom_sf"/>
</dbReference>
<dbReference type="Gene3D" id="1.25.40.10">
    <property type="entry name" value="Tetratricopeptide repeat domain"/>
    <property type="match status" value="3"/>
</dbReference>
<dbReference type="PROSITE" id="PS51257">
    <property type="entry name" value="PROKAR_LIPOPROTEIN"/>
    <property type="match status" value="1"/>
</dbReference>
<accession>A0ABW0E8T6</accession>
<gene>
    <name evidence="3" type="ORF">ACFPIB_08925</name>
</gene>
<proteinExistence type="predicted"/>
<dbReference type="Pfam" id="PF13174">
    <property type="entry name" value="TPR_6"/>
    <property type="match status" value="1"/>
</dbReference>
<evidence type="ECO:0000256" key="1">
    <source>
        <dbReference type="PROSITE-ProRule" id="PRU00339"/>
    </source>
</evidence>
<reference evidence="4" key="1">
    <citation type="journal article" date="2019" name="Int. J. Syst. Evol. Microbiol.">
        <title>The Global Catalogue of Microorganisms (GCM) 10K type strain sequencing project: providing services to taxonomists for standard genome sequencing and annotation.</title>
        <authorList>
            <consortium name="The Broad Institute Genomics Platform"/>
            <consortium name="The Broad Institute Genome Sequencing Center for Infectious Disease"/>
            <person name="Wu L."/>
            <person name="Ma J."/>
        </authorList>
    </citation>
    <scope>NUCLEOTIDE SEQUENCE [LARGE SCALE GENOMIC DNA]</scope>
    <source>
        <strain evidence="4">KACC 12602</strain>
    </source>
</reference>
<name>A0ABW0E8T6_9BACT</name>
<keyword evidence="1" id="KW-0802">TPR repeat</keyword>
<organism evidence="3 4">
    <name type="scientific">Adhaeribacter terreus</name>
    <dbReference type="NCBI Taxonomy" id="529703"/>
    <lineage>
        <taxon>Bacteria</taxon>
        <taxon>Pseudomonadati</taxon>
        <taxon>Bacteroidota</taxon>
        <taxon>Cytophagia</taxon>
        <taxon>Cytophagales</taxon>
        <taxon>Hymenobacteraceae</taxon>
        <taxon>Adhaeribacter</taxon>
    </lineage>
</organism>
<feature type="repeat" description="TPR" evidence="1">
    <location>
        <begin position="217"/>
        <end position="250"/>
    </location>
</feature>
<protein>
    <submittedName>
        <fullName evidence="3">Tetratricopeptide repeat protein</fullName>
    </submittedName>
</protein>
<dbReference type="EMBL" id="JBHSKT010000004">
    <property type="protein sequence ID" value="MFC5270729.1"/>
    <property type="molecule type" value="Genomic_DNA"/>
</dbReference>
<dbReference type="SMART" id="SM00028">
    <property type="entry name" value="TPR"/>
    <property type="match status" value="5"/>
</dbReference>
<feature type="coiled-coil region" evidence="2">
    <location>
        <begin position="407"/>
        <end position="438"/>
    </location>
</feature>
<evidence type="ECO:0000313" key="3">
    <source>
        <dbReference type="EMBL" id="MFC5270729.1"/>
    </source>
</evidence>
<evidence type="ECO:0000256" key="2">
    <source>
        <dbReference type="SAM" id="Coils"/>
    </source>
</evidence>
<dbReference type="SUPFAM" id="SSF81901">
    <property type="entry name" value="HCP-like"/>
    <property type="match status" value="1"/>
</dbReference>
<dbReference type="InterPro" id="IPR019734">
    <property type="entry name" value="TPR_rpt"/>
</dbReference>
<evidence type="ECO:0000313" key="4">
    <source>
        <dbReference type="Proteomes" id="UP001596161"/>
    </source>
</evidence>
<dbReference type="PROSITE" id="PS50005">
    <property type="entry name" value="TPR"/>
    <property type="match status" value="1"/>
</dbReference>
<dbReference type="Proteomes" id="UP001596161">
    <property type="component" value="Unassembled WGS sequence"/>
</dbReference>
<comment type="caution">
    <text evidence="3">The sequence shown here is derived from an EMBL/GenBank/DDBJ whole genome shotgun (WGS) entry which is preliminary data.</text>
</comment>